<protein>
    <recommendedName>
        <fullName evidence="5 11">Dihydroorotate dehydrogenase (quinone)</fullName>
        <ecNumber evidence="5 11">1.3.5.2</ecNumber>
    </recommendedName>
</protein>
<reference evidence="13 14" key="1">
    <citation type="submission" date="2016-08" db="EMBL/GenBank/DDBJ databases">
        <title>New Insights into Marine Group III Euryarchaeota, from dark to light.</title>
        <authorList>
            <person name="Haro-Moreno J.M."/>
            <person name="Rodriguez-Valera F."/>
            <person name="Lopez-Garcia P."/>
            <person name="Moreira D."/>
            <person name="Martin-Cuadrado A.B."/>
        </authorList>
    </citation>
    <scope>NUCLEOTIDE SEQUENCE [LARGE SCALE GENOMIC DNA]</scope>
    <source>
        <strain evidence="13">CG-Epi4</strain>
    </source>
</reference>
<evidence type="ECO:0000256" key="3">
    <source>
        <dbReference type="ARBA" id="ARBA00005161"/>
    </source>
</evidence>
<gene>
    <name evidence="13" type="ORF">BEU01_00765</name>
</gene>
<evidence type="ECO:0000313" key="13">
    <source>
        <dbReference type="EMBL" id="OIR20795.1"/>
    </source>
</evidence>
<keyword evidence="6" id="KW-0285">Flavoprotein</keyword>
<dbReference type="SUPFAM" id="SSF51395">
    <property type="entry name" value="FMN-linked oxidoreductases"/>
    <property type="match status" value="1"/>
</dbReference>
<evidence type="ECO:0000256" key="6">
    <source>
        <dbReference type="ARBA" id="ARBA00022630"/>
    </source>
</evidence>
<dbReference type="NCBIfam" id="NF003652">
    <property type="entry name" value="PRK05286.2-5"/>
    <property type="match status" value="1"/>
</dbReference>
<dbReference type="AlphaFoldDB" id="A0A1J5TKX8"/>
<accession>A0A1J5TKX8</accession>
<dbReference type="PANTHER" id="PTHR48109:SF4">
    <property type="entry name" value="DIHYDROOROTATE DEHYDROGENASE (QUINONE), MITOCHONDRIAL"/>
    <property type="match status" value="1"/>
</dbReference>
<comment type="similarity">
    <text evidence="4">Belongs to the dihydroorotate dehydrogenase family. Type 2 subfamily.</text>
</comment>
<dbReference type="InterPro" id="IPR005720">
    <property type="entry name" value="Dihydroorotate_DH_cat"/>
</dbReference>
<dbReference type="GO" id="GO:0005886">
    <property type="term" value="C:plasma membrane"/>
    <property type="evidence" value="ECO:0007669"/>
    <property type="project" value="TreeGrafter"/>
</dbReference>
<dbReference type="InterPro" id="IPR005719">
    <property type="entry name" value="Dihydroorotate_DH_2"/>
</dbReference>
<evidence type="ECO:0000256" key="11">
    <source>
        <dbReference type="NCBIfam" id="TIGR01036"/>
    </source>
</evidence>
<evidence type="ECO:0000256" key="2">
    <source>
        <dbReference type="ARBA" id="ARBA00004370"/>
    </source>
</evidence>
<organism evidence="13 14">
    <name type="scientific">Marine Group III euryarchaeote CG-Epi4</name>
    <dbReference type="NCBI Taxonomy" id="1888998"/>
    <lineage>
        <taxon>Archaea</taxon>
        <taxon>Methanobacteriati</taxon>
        <taxon>Thermoplasmatota</taxon>
        <taxon>Thermoplasmata</taxon>
        <taxon>Candidatus Thermoprofundales</taxon>
    </lineage>
</organism>
<dbReference type="CDD" id="cd04738">
    <property type="entry name" value="DHOD_2_like"/>
    <property type="match status" value="1"/>
</dbReference>
<dbReference type="Pfam" id="PF01180">
    <property type="entry name" value="DHO_dh"/>
    <property type="match status" value="1"/>
</dbReference>
<dbReference type="PROSITE" id="PS00911">
    <property type="entry name" value="DHODEHASE_1"/>
    <property type="match status" value="1"/>
</dbReference>
<comment type="catalytic activity">
    <reaction evidence="10">
        <text>(S)-dihydroorotate + a quinone = orotate + a quinol</text>
        <dbReference type="Rhea" id="RHEA:30187"/>
        <dbReference type="ChEBI" id="CHEBI:24646"/>
        <dbReference type="ChEBI" id="CHEBI:30839"/>
        <dbReference type="ChEBI" id="CHEBI:30864"/>
        <dbReference type="ChEBI" id="CHEBI:132124"/>
        <dbReference type="EC" id="1.3.5.2"/>
    </reaction>
</comment>
<dbReference type="PROSITE" id="PS00912">
    <property type="entry name" value="DHODEHASE_2"/>
    <property type="match status" value="1"/>
</dbReference>
<dbReference type="EC" id="1.3.5.2" evidence="5 11"/>
<comment type="subcellular location">
    <subcellularLocation>
        <location evidence="2">Membrane</location>
    </subcellularLocation>
</comment>
<evidence type="ECO:0000256" key="9">
    <source>
        <dbReference type="ARBA" id="ARBA00023136"/>
    </source>
</evidence>
<dbReference type="NCBIfam" id="NF003645">
    <property type="entry name" value="PRK05286.1-2"/>
    <property type="match status" value="1"/>
</dbReference>
<evidence type="ECO:0000256" key="8">
    <source>
        <dbReference type="ARBA" id="ARBA00023002"/>
    </source>
</evidence>
<evidence type="ECO:0000256" key="10">
    <source>
        <dbReference type="ARBA" id="ARBA00048639"/>
    </source>
</evidence>
<keyword evidence="9" id="KW-0472">Membrane</keyword>
<comment type="pathway">
    <text evidence="3">Pyrimidine metabolism; UMP biosynthesis via de novo pathway; orotate from (S)-dihydroorotate (quinone route): step 1/1.</text>
</comment>
<dbReference type="HAMAP" id="MF_00225">
    <property type="entry name" value="DHO_dh_type2"/>
    <property type="match status" value="1"/>
</dbReference>
<dbReference type="InterPro" id="IPR050074">
    <property type="entry name" value="DHO_dehydrogenase"/>
</dbReference>
<dbReference type="NCBIfam" id="TIGR01036">
    <property type="entry name" value="pyrD_sub2"/>
    <property type="match status" value="1"/>
</dbReference>
<name>A0A1J5TKX8_9ARCH</name>
<dbReference type="GO" id="GO:0106430">
    <property type="term" value="F:dihydroorotate dehydrogenase (quinone) activity"/>
    <property type="evidence" value="ECO:0007669"/>
    <property type="project" value="UniProtKB-EC"/>
</dbReference>
<dbReference type="Proteomes" id="UP000183375">
    <property type="component" value="Unassembled WGS sequence"/>
</dbReference>
<dbReference type="GO" id="GO:0006207">
    <property type="term" value="P:'de novo' pyrimidine nucleobase biosynthetic process"/>
    <property type="evidence" value="ECO:0007669"/>
    <property type="project" value="UniProtKB-UniRule"/>
</dbReference>
<dbReference type="GO" id="GO:0005737">
    <property type="term" value="C:cytoplasm"/>
    <property type="evidence" value="ECO:0007669"/>
    <property type="project" value="InterPro"/>
</dbReference>
<dbReference type="EMBL" id="MIYX01000018">
    <property type="protein sequence ID" value="OIR20795.1"/>
    <property type="molecule type" value="Genomic_DNA"/>
</dbReference>
<proteinExistence type="inferred from homology"/>
<evidence type="ECO:0000256" key="5">
    <source>
        <dbReference type="ARBA" id="ARBA00012791"/>
    </source>
</evidence>
<feature type="domain" description="Dihydroorotate dehydrogenase catalytic" evidence="12">
    <location>
        <begin position="51"/>
        <end position="354"/>
    </location>
</feature>
<sequence>MSLLYRTLLRPVVFLQDSERAHSRVLAVLSNMSRTRFSLSMLGALYRSPELPVNVFDIDFPNPIGVAAGMDKNGAAVPSWQSIGYGFCEIGGVTLHEQPGNPKPRMFRASKEKALINRMGFNNIGAKALQEQLQFWKDKGLWPDSPVGINLGKSKVTPLEEAPSDYSGSIKILWNHADFFVINVSSPNTPGLRDLQESKNLDLIIKDCCEINKRKSVEKSTLEKPLLVKVAPELGDGFLEDIVKLVKKYKLSGIVATNTTIQRPKANHQSSEKIYQEEGGLSGAPLKDQSTEMIRKIFKMTNGKIPIIGVGGILTADDAWEKIKAGASILQLYTGLVFEGPGIAKSIVKGLKKRIEAEGFESIAEAVGIDA</sequence>
<evidence type="ECO:0000256" key="1">
    <source>
        <dbReference type="ARBA" id="ARBA00001917"/>
    </source>
</evidence>
<evidence type="ECO:0000256" key="7">
    <source>
        <dbReference type="ARBA" id="ARBA00022643"/>
    </source>
</evidence>
<comment type="cofactor">
    <cofactor evidence="1">
        <name>FMN</name>
        <dbReference type="ChEBI" id="CHEBI:58210"/>
    </cofactor>
</comment>
<comment type="caution">
    <text evidence="13">The sequence shown here is derived from an EMBL/GenBank/DDBJ whole genome shotgun (WGS) entry which is preliminary data.</text>
</comment>
<keyword evidence="8" id="KW-0560">Oxidoreductase</keyword>
<dbReference type="UniPathway" id="UPA00070">
    <property type="reaction ID" value="UER00946"/>
</dbReference>
<evidence type="ECO:0000313" key="14">
    <source>
        <dbReference type="Proteomes" id="UP000183375"/>
    </source>
</evidence>
<evidence type="ECO:0000259" key="12">
    <source>
        <dbReference type="Pfam" id="PF01180"/>
    </source>
</evidence>
<dbReference type="GO" id="GO:0044205">
    <property type="term" value="P:'de novo' UMP biosynthetic process"/>
    <property type="evidence" value="ECO:0007669"/>
    <property type="project" value="UniProtKB-UniPathway"/>
</dbReference>
<keyword evidence="7" id="KW-0288">FMN</keyword>
<evidence type="ECO:0000256" key="4">
    <source>
        <dbReference type="ARBA" id="ARBA00005359"/>
    </source>
</evidence>
<dbReference type="Gene3D" id="3.20.20.70">
    <property type="entry name" value="Aldolase class I"/>
    <property type="match status" value="1"/>
</dbReference>
<dbReference type="PANTHER" id="PTHR48109">
    <property type="entry name" value="DIHYDROOROTATE DEHYDROGENASE (QUINONE), MITOCHONDRIAL-RELATED"/>
    <property type="match status" value="1"/>
</dbReference>
<dbReference type="InterPro" id="IPR013785">
    <property type="entry name" value="Aldolase_TIM"/>
</dbReference>
<dbReference type="InterPro" id="IPR001295">
    <property type="entry name" value="Dihydroorotate_DH_CS"/>
</dbReference>